<dbReference type="RefSeq" id="WP_012610299.1">
    <property type="nucleotide sequence ID" value="NC_011768.1"/>
</dbReference>
<evidence type="ECO:0000256" key="2">
    <source>
        <dbReference type="ARBA" id="ARBA00022832"/>
    </source>
</evidence>
<feature type="domain" description="AMP-dependent synthetase/ligase" evidence="5">
    <location>
        <begin position="9"/>
        <end position="422"/>
    </location>
</feature>
<proteinExistence type="predicted"/>
<dbReference type="KEGG" id="dal:Dalk_1159"/>
<reference evidence="6 7" key="1">
    <citation type="journal article" date="2012" name="Environ. Microbiol.">
        <title>The genome sequence of Desulfatibacillum alkenivorans AK-01: a blueprint for anaerobic alkane oxidation.</title>
        <authorList>
            <person name="Callaghan A.V."/>
            <person name="Morris B.E."/>
            <person name="Pereira I.A."/>
            <person name="McInerney M.J."/>
            <person name="Austin R.N."/>
            <person name="Groves J.T."/>
            <person name="Kukor J.J."/>
            <person name="Suflita J.M."/>
            <person name="Young L.Y."/>
            <person name="Zylstra G.J."/>
            <person name="Wawrik B."/>
        </authorList>
    </citation>
    <scope>NUCLEOTIDE SEQUENCE [LARGE SCALE GENOMIC DNA]</scope>
    <source>
        <strain evidence="6 7">AK-01</strain>
    </source>
</reference>
<dbReference type="GO" id="GO:0004467">
    <property type="term" value="F:long-chain fatty acid-CoA ligase activity"/>
    <property type="evidence" value="ECO:0007669"/>
    <property type="project" value="UniProtKB-EC"/>
</dbReference>
<evidence type="ECO:0000313" key="6">
    <source>
        <dbReference type="EMBL" id="ACL02862.1"/>
    </source>
</evidence>
<dbReference type="PANTHER" id="PTHR43272:SF32">
    <property type="entry name" value="AMP-DEPENDENT SYNTHETASE_LIGASE DOMAIN-CONTAINING PROTEIN"/>
    <property type="match status" value="1"/>
</dbReference>
<dbReference type="CDD" id="cd05907">
    <property type="entry name" value="VL_LC_FACS_like"/>
    <property type="match status" value="1"/>
</dbReference>
<evidence type="ECO:0000259" key="5">
    <source>
        <dbReference type="Pfam" id="PF00501"/>
    </source>
</evidence>
<dbReference type="InterPro" id="IPR045851">
    <property type="entry name" value="AMP-bd_C_sf"/>
</dbReference>
<dbReference type="Pfam" id="PF00501">
    <property type="entry name" value="AMP-binding"/>
    <property type="match status" value="1"/>
</dbReference>
<evidence type="ECO:0000256" key="1">
    <source>
        <dbReference type="ARBA" id="ARBA00022598"/>
    </source>
</evidence>
<dbReference type="InterPro" id="IPR020845">
    <property type="entry name" value="AMP-binding_CS"/>
</dbReference>
<dbReference type="Proteomes" id="UP000000739">
    <property type="component" value="Chromosome"/>
</dbReference>
<dbReference type="InterPro" id="IPR042099">
    <property type="entry name" value="ANL_N_sf"/>
</dbReference>
<keyword evidence="2" id="KW-0276">Fatty acid metabolism</keyword>
<keyword evidence="3" id="KW-0443">Lipid metabolism</keyword>
<gene>
    <name evidence="6" type="ordered locus">Dalk_1159</name>
</gene>
<dbReference type="Gene3D" id="3.40.50.12780">
    <property type="entry name" value="N-terminal domain of ligase-like"/>
    <property type="match status" value="1"/>
</dbReference>
<dbReference type="HOGENOM" id="CLU_000022_45_5_7"/>
<dbReference type="Pfam" id="PF23562">
    <property type="entry name" value="AMP-binding_C_3"/>
    <property type="match status" value="1"/>
</dbReference>
<dbReference type="GO" id="GO:0016020">
    <property type="term" value="C:membrane"/>
    <property type="evidence" value="ECO:0007669"/>
    <property type="project" value="TreeGrafter"/>
</dbReference>
<name>B8F9B6_DESAL</name>
<keyword evidence="7" id="KW-1185">Reference proteome</keyword>
<dbReference type="Gene3D" id="3.30.300.30">
    <property type="match status" value="1"/>
</dbReference>
<evidence type="ECO:0000256" key="3">
    <source>
        <dbReference type="ARBA" id="ARBA00023098"/>
    </source>
</evidence>
<evidence type="ECO:0000256" key="4">
    <source>
        <dbReference type="ARBA" id="ARBA00024484"/>
    </source>
</evidence>
<accession>B8F9B6</accession>
<evidence type="ECO:0000313" key="7">
    <source>
        <dbReference type="Proteomes" id="UP000000739"/>
    </source>
</evidence>
<comment type="catalytic activity">
    <reaction evidence="4">
        <text>a long-chain fatty acid + ATP + CoA = a long-chain fatty acyl-CoA + AMP + diphosphate</text>
        <dbReference type="Rhea" id="RHEA:15421"/>
        <dbReference type="ChEBI" id="CHEBI:30616"/>
        <dbReference type="ChEBI" id="CHEBI:33019"/>
        <dbReference type="ChEBI" id="CHEBI:57287"/>
        <dbReference type="ChEBI" id="CHEBI:57560"/>
        <dbReference type="ChEBI" id="CHEBI:83139"/>
        <dbReference type="ChEBI" id="CHEBI:456215"/>
        <dbReference type="EC" id="6.2.1.3"/>
    </reaction>
    <physiologicalReaction direction="left-to-right" evidence="4">
        <dbReference type="Rhea" id="RHEA:15422"/>
    </physiologicalReaction>
</comment>
<keyword evidence="1 6" id="KW-0436">Ligase</keyword>
<organism evidence="6 7">
    <name type="scientific">Desulfatibacillum aliphaticivorans</name>
    <dbReference type="NCBI Taxonomy" id="218208"/>
    <lineage>
        <taxon>Bacteria</taxon>
        <taxon>Pseudomonadati</taxon>
        <taxon>Thermodesulfobacteriota</taxon>
        <taxon>Desulfobacteria</taxon>
        <taxon>Desulfobacterales</taxon>
        <taxon>Desulfatibacillaceae</taxon>
        <taxon>Desulfatibacillum</taxon>
    </lineage>
</organism>
<dbReference type="eggNOG" id="COG1022">
    <property type="taxonomic scope" value="Bacteria"/>
</dbReference>
<dbReference type="SUPFAM" id="SSF56801">
    <property type="entry name" value="Acetyl-CoA synthetase-like"/>
    <property type="match status" value="1"/>
</dbReference>
<dbReference type="PROSITE" id="PS00455">
    <property type="entry name" value="AMP_BINDING"/>
    <property type="match status" value="1"/>
</dbReference>
<dbReference type="InterPro" id="IPR000873">
    <property type="entry name" value="AMP-dep_synth/lig_dom"/>
</dbReference>
<dbReference type="EMBL" id="CP001322">
    <property type="protein sequence ID" value="ACL02862.1"/>
    <property type="molecule type" value="Genomic_DNA"/>
</dbReference>
<sequence>MKNTITKQFEKTAQERRRAPALLSKSNDQWKALSWIDYAGAVQDFSRCLIALEVPQGGKVGLMGKNSANWFVADMAAMTMGAVSVPIYETNSGPQIQYILKHAECCVFLIDDLEFFVRVQPYFDELENPCKVAFFSPQDQEHPLVTSYEELQLQGKAVPVEELAKRKERITPEDVCTLIYTSGTTGPPKAVMLTHKNCLAAAENVYLTTRSANPSAASCSYLPLSHVAERTVSIFSPLLDGRPVYFIGGWERFQEHLAEIRPTLWAGVPRVWEKLHEAVSGYMAAQPAHKQKLIKWALSTGLQANQLMYEKKPVPLPLKISHKAAKGLVLNKILKSLGMDRVETAVSGGAVLSREVLNFFVGLGVWLQDVYGQTEGHGTTSFATREAIRFGSAGKPYPLVKIRIAEDGEILVKGDNVSPGYYKDPELTRETFRGGWLYSGDLGRIDEDGFLWVTGRKKDIIITSGGKNITPAKIESSLMSSPLVEHAVVLGEGRKFLTALLTISMESAAKFLSIPLEEVHDFGVIASDPKIRREIDAHIQKVNGQLSRVEQIKKYTILEKTFSPETGELTHLQKLKRNVVAEKFKEAVEEMYSA</sequence>
<dbReference type="AlphaFoldDB" id="B8F9B6"/>
<protein>
    <submittedName>
        <fullName evidence="6">Long-chain-fatty-acid CoA ligase (AMP-forming)</fullName>
    </submittedName>
</protein>
<dbReference type="PANTHER" id="PTHR43272">
    <property type="entry name" value="LONG-CHAIN-FATTY-ACID--COA LIGASE"/>
    <property type="match status" value="1"/>
</dbReference>